<dbReference type="Gene3D" id="4.10.240.10">
    <property type="entry name" value="Zn(2)-C6 fungal-type DNA-binding domain"/>
    <property type="match status" value="1"/>
</dbReference>
<proteinExistence type="predicted"/>
<name>A0A9W9FRP9_9EURO</name>
<keyword evidence="4" id="KW-0804">Transcription</keyword>
<keyword evidence="2" id="KW-0805">Transcription regulation</keyword>
<dbReference type="CDD" id="cd12148">
    <property type="entry name" value="fungal_TF_MHR"/>
    <property type="match status" value="1"/>
</dbReference>
<dbReference type="InterPro" id="IPR036864">
    <property type="entry name" value="Zn2-C6_fun-type_DNA-bd_sf"/>
</dbReference>
<gene>
    <name evidence="8" type="ORF">NUU61_002440</name>
</gene>
<dbReference type="PANTHER" id="PTHR31001">
    <property type="entry name" value="UNCHARACTERIZED TRANSCRIPTIONAL REGULATORY PROTEIN"/>
    <property type="match status" value="1"/>
</dbReference>
<dbReference type="PROSITE" id="PS50048">
    <property type="entry name" value="ZN2_CY6_FUNGAL_2"/>
    <property type="match status" value="1"/>
</dbReference>
<sequence>MSLTRGHSCVRCQQRKVRCDQQKPCSNCVRARIECRIVPPQPTRKRKKKLHEQELIEQLQKKKEALMTKHGVSFKLVLEGDGADLDADLESTASPRDGKSSDEEYSRPTAHHAFDAMWFPFCVEGHPTNITHLHPSAIQVFQLWQVYIINVNPLLKISHVPTLQPQILEAGVFERSTPQSLEALMFCVYFIAVKSMPDEEVQKTFGAMKSIHTPGSIQRGFATGVD</sequence>
<dbReference type="OrthoDB" id="2269373at2759"/>
<evidence type="ECO:0000256" key="3">
    <source>
        <dbReference type="ARBA" id="ARBA00023125"/>
    </source>
</evidence>
<dbReference type="CDD" id="cd00067">
    <property type="entry name" value="GAL4"/>
    <property type="match status" value="1"/>
</dbReference>
<evidence type="ECO:0000259" key="7">
    <source>
        <dbReference type="PROSITE" id="PS50048"/>
    </source>
</evidence>
<dbReference type="SMART" id="SM00066">
    <property type="entry name" value="GAL4"/>
    <property type="match status" value="1"/>
</dbReference>
<keyword evidence="3" id="KW-0238">DNA-binding</keyword>
<evidence type="ECO:0000256" key="6">
    <source>
        <dbReference type="SAM" id="MobiDB-lite"/>
    </source>
</evidence>
<keyword evidence="5" id="KW-0539">Nucleus</keyword>
<reference evidence="8" key="1">
    <citation type="submission" date="2022-11" db="EMBL/GenBank/DDBJ databases">
        <authorList>
            <person name="Petersen C."/>
        </authorList>
    </citation>
    <scope>NUCLEOTIDE SEQUENCE</scope>
    <source>
        <strain evidence="8">IBT 34128</strain>
    </source>
</reference>
<dbReference type="PANTHER" id="PTHR31001:SF45">
    <property type="entry name" value="ZN(II)2CYS6 TRANSCRIPTION FACTOR (EUROFUNG)"/>
    <property type="match status" value="1"/>
</dbReference>
<evidence type="ECO:0000313" key="8">
    <source>
        <dbReference type="EMBL" id="KAJ5105093.1"/>
    </source>
</evidence>
<dbReference type="RefSeq" id="XP_056514089.1">
    <property type="nucleotide sequence ID" value="XM_056653022.1"/>
</dbReference>
<dbReference type="GO" id="GO:0008270">
    <property type="term" value="F:zinc ion binding"/>
    <property type="evidence" value="ECO:0007669"/>
    <property type="project" value="InterPro"/>
</dbReference>
<feature type="region of interest" description="Disordered" evidence="6">
    <location>
        <begin position="87"/>
        <end position="106"/>
    </location>
</feature>
<organism evidence="8 9">
    <name type="scientific">Penicillium alfredii</name>
    <dbReference type="NCBI Taxonomy" id="1506179"/>
    <lineage>
        <taxon>Eukaryota</taxon>
        <taxon>Fungi</taxon>
        <taxon>Dikarya</taxon>
        <taxon>Ascomycota</taxon>
        <taxon>Pezizomycotina</taxon>
        <taxon>Eurotiomycetes</taxon>
        <taxon>Eurotiomycetidae</taxon>
        <taxon>Eurotiales</taxon>
        <taxon>Aspergillaceae</taxon>
        <taxon>Penicillium</taxon>
    </lineage>
</organism>
<keyword evidence="9" id="KW-1185">Reference proteome</keyword>
<evidence type="ECO:0000256" key="5">
    <source>
        <dbReference type="ARBA" id="ARBA00023242"/>
    </source>
</evidence>
<dbReference type="AlphaFoldDB" id="A0A9W9FRP9"/>
<evidence type="ECO:0000313" key="9">
    <source>
        <dbReference type="Proteomes" id="UP001141434"/>
    </source>
</evidence>
<dbReference type="GO" id="GO:0003677">
    <property type="term" value="F:DNA binding"/>
    <property type="evidence" value="ECO:0007669"/>
    <property type="project" value="UniProtKB-KW"/>
</dbReference>
<comment type="subcellular location">
    <subcellularLocation>
        <location evidence="1">Nucleus</location>
    </subcellularLocation>
</comment>
<comment type="caution">
    <text evidence="8">The sequence shown here is derived from an EMBL/GenBank/DDBJ whole genome shotgun (WGS) entry which is preliminary data.</text>
</comment>
<evidence type="ECO:0000256" key="2">
    <source>
        <dbReference type="ARBA" id="ARBA00023015"/>
    </source>
</evidence>
<reference evidence="8" key="2">
    <citation type="journal article" date="2023" name="IMA Fungus">
        <title>Comparative genomic study of the Penicillium genus elucidates a diverse pangenome and 15 lateral gene transfer events.</title>
        <authorList>
            <person name="Petersen C."/>
            <person name="Sorensen T."/>
            <person name="Nielsen M.R."/>
            <person name="Sondergaard T.E."/>
            <person name="Sorensen J.L."/>
            <person name="Fitzpatrick D.A."/>
            <person name="Frisvad J.C."/>
            <person name="Nielsen K.L."/>
        </authorList>
    </citation>
    <scope>NUCLEOTIDE SEQUENCE</scope>
    <source>
        <strain evidence="8">IBT 34128</strain>
    </source>
</reference>
<dbReference type="GO" id="GO:0000981">
    <property type="term" value="F:DNA-binding transcription factor activity, RNA polymerase II-specific"/>
    <property type="evidence" value="ECO:0007669"/>
    <property type="project" value="InterPro"/>
</dbReference>
<dbReference type="EMBL" id="JAPMSZ010000004">
    <property type="protein sequence ID" value="KAJ5105093.1"/>
    <property type="molecule type" value="Genomic_DNA"/>
</dbReference>
<dbReference type="InterPro" id="IPR001138">
    <property type="entry name" value="Zn2Cys6_DnaBD"/>
</dbReference>
<dbReference type="SUPFAM" id="SSF57701">
    <property type="entry name" value="Zn2/Cys6 DNA-binding domain"/>
    <property type="match status" value="1"/>
</dbReference>
<dbReference type="Pfam" id="PF00172">
    <property type="entry name" value="Zn_clus"/>
    <property type="match status" value="1"/>
</dbReference>
<dbReference type="GeneID" id="81392190"/>
<evidence type="ECO:0000256" key="1">
    <source>
        <dbReference type="ARBA" id="ARBA00004123"/>
    </source>
</evidence>
<feature type="compositionally biased region" description="Basic and acidic residues" evidence="6">
    <location>
        <begin position="96"/>
        <end position="106"/>
    </location>
</feature>
<feature type="domain" description="Zn(2)-C6 fungal-type" evidence="7">
    <location>
        <begin position="8"/>
        <end position="37"/>
    </location>
</feature>
<evidence type="ECO:0000256" key="4">
    <source>
        <dbReference type="ARBA" id="ARBA00023163"/>
    </source>
</evidence>
<dbReference type="Proteomes" id="UP001141434">
    <property type="component" value="Unassembled WGS sequence"/>
</dbReference>
<dbReference type="InterPro" id="IPR050613">
    <property type="entry name" value="Sec_Metabolite_Reg"/>
</dbReference>
<accession>A0A9W9FRP9</accession>
<protein>
    <recommendedName>
        <fullName evidence="7">Zn(2)-C6 fungal-type domain-containing protein</fullName>
    </recommendedName>
</protein>
<dbReference type="GO" id="GO:0005634">
    <property type="term" value="C:nucleus"/>
    <property type="evidence" value="ECO:0007669"/>
    <property type="project" value="UniProtKB-SubCell"/>
</dbReference>